<sequence>MPAPENVMAARSSPHAVQVCVDATVGAKAGNPIAVGIKAASAGDTHEHGSDDNLSALVGIAAAASAVTAFAAGAASPAVAFGLLVVLLGGLSLAMASVRGP</sequence>
<keyword evidence="1" id="KW-1133">Transmembrane helix</keyword>
<name>A0A0A8Y5D3_ARUDO</name>
<organism evidence="2">
    <name type="scientific">Arundo donax</name>
    <name type="common">Giant reed</name>
    <name type="synonym">Donax arundinaceus</name>
    <dbReference type="NCBI Taxonomy" id="35708"/>
    <lineage>
        <taxon>Eukaryota</taxon>
        <taxon>Viridiplantae</taxon>
        <taxon>Streptophyta</taxon>
        <taxon>Embryophyta</taxon>
        <taxon>Tracheophyta</taxon>
        <taxon>Spermatophyta</taxon>
        <taxon>Magnoliopsida</taxon>
        <taxon>Liliopsida</taxon>
        <taxon>Poales</taxon>
        <taxon>Poaceae</taxon>
        <taxon>PACMAD clade</taxon>
        <taxon>Arundinoideae</taxon>
        <taxon>Arundineae</taxon>
        <taxon>Arundo</taxon>
    </lineage>
</organism>
<dbReference type="EMBL" id="GBRH01278748">
    <property type="protein sequence ID" value="JAD19147.1"/>
    <property type="molecule type" value="Transcribed_RNA"/>
</dbReference>
<keyword evidence="1" id="KW-0472">Membrane</keyword>
<proteinExistence type="predicted"/>
<protein>
    <submittedName>
        <fullName evidence="2">Uncharacterized protein</fullName>
    </submittedName>
</protein>
<evidence type="ECO:0000256" key="1">
    <source>
        <dbReference type="SAM" id="Phobius"/>
    </source>
</evidence>
<feature type="transmembrane region" description="Helical" evidence="1">
    <location>
        <begin position="54"/>
        <end position="72"/>
    </location>
</feature>
<reference evidence="2" key="2">
    <citation type="journal article" date="2015" name="Data Brief">
        <title>Shoot transcriptome of the giant reed, Arundo donax.</title>
        <authorList>
            <person name="Barrero R.A."/>
            <person name="Guerrero F.D."/>
            <person name="Moolhuijzen P."/>
            <person name="Goolsby J.A."/>
            <person name="Tidwell J."/>
            <person name="Bellgard S.E."/>
            <person name="Bellgard M.I."/>
        </authorList>
    </citation>
    <scope>NUCLEOTIDE SEQUENCE</scope>
    <source>
        <tissue evidence="2">Shoot tissue taken approximately 20 cm above the soil surface</tissue>
    </source>
</reference>
<reference evidence="2" key="1">
    <citation type="submission" date="2014-09" db="EMBL/GenBank/DDBJ databases">
        <authorList>
            <person name="Magalhaes I.L.F."/>
            <person name="Oliveira U."/>
            <person name="Santos F.R."/>
            <person name="Vidigal T.H.D.A."/>
            <person name="Brescovit A.D."/>
            <person name="Santos A.J."/>
        </authorList>
    </citation>
    <scope>NUCLEOTIDE SEQUENCE</scope>
    <source>
        <tissue evidence="2">Shoot tissue taken approximately 20 cm above the soil surface</tissue>
    </source>
</reference>
<accession>A0A0A8Y5D3</accession>
<evidence type="ECO:0000313" key="2">
    <source>
        <dbReference type="EMBL" id="JAD19147.1"/>
    </source>
</evidence>
<feature type="transmembrane region" description="Helical" evidence="1">
    <location>
        <begin position="78"/>
        <end position="98"/>
    </location>
</feature>
<keyword evidence="1" id="KW-0812">Transmembrane</keyword>
<dbReference type="AlphaFoldDB" id="A0A0A8Y5D3"/>